<dbReference type="AlphaFoldDB" id="X1SN64"/>
<protein>
    <recommendedName>
        <fullName evidence="1">Glycosyltransferase 2-like domain-containing protein</fullName>
    </recommendedName>
</protein>
<dbReference type="PANTHER" id="PTHR43630">
    <property type="entry name" value="POLY-BETA-1,6-N-ACETYL-D-GLUCOSAMINE SYNTHASE"/>
    <property type="match status" value="1"/>
</dbReference>
<feature type="domain" description="Glycosyltransferase 2-like" evidence="1">
    <location>
        <begin position="11"/>
        <end position="97"/>
    </location>
</feature>
<organism evidence="2">
    <name type="scientific">marine sediment metagenome</name>
    <dbReference type="NCBI Taxonomy" id="412755"/>
    <lineage>
        <taxon>unclassified sequences</taxon>
        <taxon>metagenomes</taxon>
        <taxon>ecological metagenomes</taxon>
    </lineage>
</organism>
<dbReference type="CDD" id="cd02511">
    <property type="entry name" value="Beta4Glucosyltransferase"/>
    <property type="match status" value="1"/>
</dbReference>
<dbReference type="Gene3D" id="3.90.550.10">
    <property type="entry name" value="Spore Coat Polysaccharide Biosynthesis Protein SpsA, Chain A"/>
    <property type="match status" value="1"/>
</dbReference>
<dbReference type="InterPro" id="IPR001173">
    <property type="entry name" value="Glyco_trans_2-like"/>
</dbReference>
<dbReference type="InterPro" id="IPR029044">
    <property type="entry name" value="Nucleotide-diphossugar_trans"/>
</dbReference>
<reference evidence="2" key="1">
    <citation type="journal article" date="2014" name="Front. Microbiol.">
        <title>High frequency of phylogenetically diverse reductive dehalogenase-homologous genes in deep subseafloor sedimentary metagenomes.</title>
        <authorList>
            <person name="Kawai M."/>
            <person name="Futagami T."/>
            <person name="Toyoda A."/>
            <person name="Takaki Y."/>
            <person name="Nishi S."/>
            <person name="Hori S."/>
            <person name="Arai W."/>
            <person name="Tsubouchi T."/>
            <person name="Morono Y."/>
            <person name="Uchiyama I."/>
            <person name="Ito T."/>
            <person name="Fujiyama A."/>
            <person name="Inagaki F."/>
            <person name="Takami H."/>
        </authorList>
    </citation>
    <scope>NUCLEOTIDE SEQUENCE</scope>
    <source>
        <strain evidence="2">Expedition CK06-06</strain>
    </source>
</reference>
<proteinExistence type="predicted"/>
<dbReference type="SUPFAM" id="SSF53448">
    <property type="entry name" value="Nucleotide-diphospho-sugar transferases"/>
    <property type="match status" value="1"/>
</dbReference>
<name>X1SN64_9ZZZZ</name>
<dbReference type="PANTHER" id="PTHR43630:SF2">
    <property type="entry name" value="GLYCOSYLTRANSFERASE"/>
    <property type="match status" value="1"/>
</dbReference>
<dbReference type="EMBL" id="BARW01008119">
    <property type="protein sequence ID" value="GAI80581.1"/>
    <property type="molecule type" value="Genomic_DNA"/>
</dbReference>
<gene>
    <name evidence="2" type="ORF">S12H4_16739</name>
</gene>
<sequence length="155" mass="17638">MTEQTISASLIIKNESQMLEKCLKSIRGVDEIIIVDTGSTDDSIKIAKEHGAKVYTDYKWGQDEGYPFGNFSIPRNISKNHCTSDWLLIIDGDEELLSLIPSVRKLLSEPFMRDKSLVLFNVDTGMEVNTQPRLFRNRPDVMWHGAAHNKVVEQQ</sequence>
<dbReference type="Pfam" id="PF00535">
    <property type="entry name" value="Glycos_transf_2"/>
    <property type="match status" value="1"/>
</dbReference>
<evidence type="ECO:0000259" key="1">
    <source>
        <dbReference type="Pfam" id="PF00535"/>
    </source>
</evidence>
<comment type="caution">
    <text evidence="2">The sequence shown here is derived from an EMBL/GenBank/DDBJ whole genome shotgun (WGS) entry which is preliminary data.</text>
</comment>
<feature type="non-terminal residue" evidence="2">
    <location>
        <position position="155"/>
    </location>
</feature>
<accession>X1SN64</accession>
<evidence type="ECO:0000313" key="2">
    <source>
        <dbReference type="EMBL" id="GAI80581.1"/>
    </source>
</evidence>